<dbReference type="KEGG" id="lgi:LOTGIDRAFT_168566"/>
<feature type="signal peptide" evidence="1">
    <location>
        <begin position="1"/>
        <end position="24"/>
    </location>
</feature>
<evidence type="ECO:0000313" key="4">
    <source>
        <dbReference type="Proteomes" id="UP000030746"/>
    </source>
</evidence>
<proteinExistence type="predicted"/>
<protein>
    <recommendedName>
        <fullName evidence="2">Farnesoic acid O-methyl transferase domain-containing protein</fullName>
    </recommendedName>
</protein>
<accession>V3ZKA5</accession>
<dbReference type="CTD" id="20240920"/>
<evidence type="ECO:0000259" key="2">
    <source>
        <dbReference type="Pfam" id="PF12248"/>
    </source>
</evidence>
<sequence length="250" mass="28647">MWLISLFWVLRWIILVHLAHRADCGRFVTTAIKKVSYFQNVAKKNHLVIALKSETKPQLHLFNDTSKLGVIYIGVGNDSKELIIESDCLHNVHTHTSDLVTPTEYTWLWIRWTGTQIEYGTGKTPGVDLVYYTSFSQDIKYIGFAKYDGNFESHWIVGQTDELTNESVFKSRKNRRIVDIAIKHIVKTYTKCALMCLNLNGCYSFNVSKAVNGRSICELITKDLPTGDCYGALNMNWEGDIQAGWTNYYL</sequence>
<keyword evidence="1" id="KW-0732">Signal</keyword>
<dbReference type="HOGENOM" id="CLU_1112379_0_0_1"/>
<name>V3ZKA5_LOTGI</name>
<feature type="domain" description="Farnesoic acid O-methyl transferase" evidence="2">
    <location>
        <begin position="40"/>
        <end position="153"/>
    </location>
</feature>
<dbReference type="Proteomes" id="UP000030746">
    <property type="component" value="Unassembled WGS sequence"/>
</dbReference>
<reference evidence="3 4" key="1">
    <citation type="journal article" date="2013" name="Nature">
        <title>Insights into bilaterian evolution from three spiralian genomes.</title>
        <authorList>
            <person name="Simakov O."/>
            <person name="Marletaz F."/>
            <person name="Cho S.J."/>
            <person name="Edsinger-Gonzales E."/>
            <person name="Havlak P."/>
            <person name="Hellsten U."/>
            <person name="Kuo D.H."/>
            <person name="Larsson T."/>
            <person name="Lv J."/>
            <person name="Arendt D."/>
            <person name="Savage R."/>
            <person name="Osoegawa K."/>
            <person name="de Jong P."/>
            <person name="Grimwood J."/>
            <person name="Chapman J.A."/>
            <person name="Shapiro H."/>
            <person name="Aerts A."/>
            <person name="Otillar R.P."/>
            <person name="Terry A.Y."/>
            <person name="Boore J.L."/>
            <person name="Grigoriev I.V."/>
            <person name="Lindberg D.R."/>
            <person name="Seaver E.C."/>
            <person name="Weisblat D.A."/>
            <person name="Putnam N.H."/>
            <person name="Rokhsar D.S."/>
        </authorList>
    </citation>
    <scope>NUCLEOTIDE SEQUENCE [LARGE SCALE GENOMIC DNA]</scope>
</reference>
<evidence type="ECO:0000256" key="1">
    <source>
        <dbReference type="SAM" id="SignalP"/>
    </source>
</evidence>
<dbReference type="Pfam" id="PF12248">
    <property type="entry name" value="Methyltransf_FA"/>
    <property type="match status" value="1"/>
</dbReference>
<dbReference type="RefSeq" id="XP_009064687.1">
    <property type="nucleotide sequence ID" value="XM_009066439.1"/>
</dbReference>
<feature type="chain" id="PRO_5004716359" description="Farnesoic acid O-methyl transferase domain-containing protein" evidence="1">
    <location>
        <begin position="25"/>
        <end position="250"/>
    </location>
</feature>
<dbReference type="InterPro" id="IPR022041">
    <property type="entry name" value="Methyltransf_FA"/>
</dbReference>
<organism evidence="3 4">
    <name type="scientific">Lottia gigantea</name>
    <name type="common">Giant owl limpet</name>
    <dbReference type="NCBI Taxonomy" id="225164"/>
    <lineage>
        <taxon>Eukaryota</taxon>
        <taxon>Metazoa</taxon>
        <taxon>Spiralia</taxon>
        <taxon>Lophotrochozoa</taxon>
        <taxon>Mollusca</taxon>
        <taxon>Gastropoda</taxon>
        <taxon>Patellogastropoda</taxon>
        <taxon>Lottioidea</taxon>
        <taxon>Lottiidae</taxon>
        <taxon>Lottia</taxon>
    </lineage>
</organism>
<dbReference type="EMBL" id="KB203440">
    <property type="protein sequence ID" value="ESO84697.1"/>
    <property type="molecule type" value="Genomic_DNA"/>
</dbReference>
<gene>
    <name evidence="3" type="ORF">LOTGIDRAFT_168566</name>
</gene>
<evidence type="ECO:0000313" key="3">
    <source>
        <dbReference type="EMBL" id="ESO84697.1"/>
    </source>
</evidence>
<dbReference type="AlphaFoldDB" id="V3ZKA5"/>
<keyword evidence="4" id="KW-1185">Reference proteome</keyword>
<dbReference type="GeneID" id="20240920"/>